<gene>
    <name evidence="7" type="ORF">MNBD_ALPHA08-1339</name>
</gene>
<dbReference type="PROSITE" id="PS00211">
    <property type="entry name" value="ABC_TRANSPORTER_1"/>
    <property type="match status" value="2"/>
</dbReference>
<feature type="domain" description="ABC transporter" evidence="6">
    <location>
        <begin position="2"/>
        <end position="243"/>
    </location>
</feature>
<dbReference type="InterPro" id="IPR017871">
    <property type="entry name" value="ABC_transporter-like_CS"/>
</dbReference>
<evidence type="ECO:0000256" key="3">
    <source>
        <dbReference type="ARBA" id="ARBA00022840"/>
    </source>
</evidence>
<organism evidence="7">
    <name type="scientific">hydrothermal vent metagenome</name>
    <dbReference type="NCBI Taxonomy" id="652676"/>
    <lineage>
        <taxon>unclassified sequences</taxon>
        <taxon>metagenomes</taxon>
        <taxon>ecological metagenomes</taxon>
    </lineage>
</organism>
<dbReference type="InterPro" id="IPR027417">
    <property type="entry name" value="P-loop_NTPase"/>
</dbReference>
<evidence type="ECO:0000256" key="2">
    <source>
        <dbReference type="ARBA" id="ARBA00022741"/>
    </source>
</evidence>
<dbReference type="Gene3D" id="3.40.50.300">
    <property type="entry name" value="P-loop containing nucleotide triphosphate hydrolases"/>
    <property type="match status" value="2"/>
</dbReference>
<sequence>MLHINDLTFRIEGRLLLDHATAALPTGQKIGLVGRNGTGKSTLLKLILGLLSSETGTISIPRRARIGTVAQEAPGGDTSLIDTVLVADIERTELLAEAETVSDPDRIAEIHNRLADIDAHTAPSRAATILSGLGFSEEAQKGPCGGLSGGWRMRVALAAALFAAPDVLLLDEPTNYLDLEGVIWLQQYLRNYRHTILIVSHDRDLLNESVNAILHLDQQKLTIYQGNYDNFERMRREKQALQLSLKKKQDDQRRHMEAFVNRFRAQATKARQAQSRLKALARLQPIADIVEERSASFHFPKAQKILNPPLVRLEGASVGYEPGKPILRDINLRIDGDDRIALLGANGNGKSTFAKLLCGHLQVEDGHMRHHKKMEVAYFAQHQSDELDADWTPYDYFTKLLPDSSQAQRRARLGQYGFGIDHANTKCNKLSGGEKARLLFALAAFKGPHVLVLDEPTNHLDVDAREALIHAINDFEGAVILIAHDRHLIETCVDRLWLVRGGTVGPFDGDLDDYTRIILDDAKLARKKKPESNQKDKKAGSQSDSRQDRKTRALARDGLLPLKSKIQKAESQIKKLQGKLEVIDRALAVPSLYKTDPKQAKEFNKLRTKLANDVENKELEWLGLQEELEGLRAAM</sequence>
<feature type="coiled-coil region" evidence="4">
    <location>
        <begin position="559"/>
        <end position="620"/>
    </location>
</feature>
<dbReference type="SMART" id="SM00382">
    <property type="entry name" value="AAA"/>
    <property type="match status" value="2"/>
</dbReference>
<dbReference type="SUPFAM" id="SSF52540">
    <property type="entry name" value="P-loop containing nucleoside triphosphate hydrolases"/>
    <property type="match status" value="2"/>
</dbReference>
<name>A0A3B0SDW9_9ZZZZ</name>
<evidence type="ECO:0000256" key="4">
    <source>
        <dbReference type="SAM" id="Coils"/>
    </source>
</evidence>
<dbReference type="AlphaFoldDB" id="A0A3B0SDW9"/>
<evidence type="ECO:0000313" key="7">
    <source>
        <dbReference type="EMBL" id="VAV98878.1"/>
    </source>
</evidence>
<protein>
    <submittedName>
        <fullName evidence="7">Bis-ABC ATPase YheS</fullName>
    </submittedName>
</protein>
<evidence type="ECO:0000256" key="1">
    <source>
        <dbReference type="ARBA" id="ARBA00022737"/>
    </source>
</evidence>
<dbReference type="CDD" id="cd03221">
    <property type="entry name" value="ABCF_EF-3"/>
    <property type="match status" value="2"/>
</dbReference>
<keyword evidence="1" id="KW-0677">Repeat</keyword>
<dbReference type="EMBL" id="UOEC01000156">
    <property type="protein sequence ID" value="VAV98878.1"/>
    <property type="molecule type" value="Genomic_DNA"/>
</dbReference>
<dbReference type="Pfam" id="PF00005">
    <property type="entry name" value="ABC_tran"/>
    <property type="match status" value="2"/>
</dbReference>
<proteinExistence type="predicted"/>
<keyword evidence="3" id="KW-0067">ATP-binding</keyword>
<dbReference type="FunFam" id="3.40.50.300:FF:000011">
    <property type="entry name" value="Putative ABC transporter ATP-binding component"/>
    <property type="match status" value="1"/>
</dbReference>
<dbReference type="InterPro" id="IPR003593">
    <property type="entry name" value="AAA+_ATPase"/>
</dbReference>
<evidence type="ECO:0000256" key="5">
    <source>
        <dbReference type="SAM" id="MobiDB-lite"/>
    </source>
</evidence>
<feature type="domain" description="ABC transporter" evidence="6">
    <location>
        <begin position="311"/>
        <end position="526"/>
    </location>
</feature>
<dbReference type="InterPro" id="IPR037118">
    <property type="entry name" value="Val-tRNA_synth_C_sf"/>
</dbReference>
<dbReference type="InterPro" id="IPR050611">
    <property type="entry name" value="ABCF"/>
</dbReference>
<reference evidence="7" key="1">
    <citation type="submission" date="2018-06" db="EMBL/GenBank/DDBJ databases">
        <authorList>
            <person name="Zhirakovskaya E."/>
        </authorList>
    </citation>
    <scope>NUCLEOTIDE SEQUENCE</scope>
</reference>
<keyword evidence="4" id="KW-0175">Coiled coil</keyword>
<dbReference type="PANTHER" id="PTHR19211:SF14">
    <property type="entry name" value="ATP-BINDING CASSETTE SUB-FAMILY F MEMBER 1"/>
    <property type="match status" value="1"/>
</dbReference>
<dbReference type="GO" id="GO:0005524">
    <property type="term" value="F:ATP binding"/>
    <property type="evidence" value="ECO:0007669"/>
    <property type="project" value="UniProtKB-KW"/>
</dbReference>
<dbReference type="PANTHER" id="PTHR19211">
    <property type="entry name" value="ATP-BINDING TRANSPORT PROTEIN-RELATED"/>
    <property type="match status" value="1"/>
</dbReference>
<evidence type="ECO:0000259" key="6">
    <source>
        <dbReference type="PROSITE" id="PS50893"/>
    </source>
</evidence>
<dbReference type="Gene3D" id="1.10.287.380">
    <property type="entry name" value="Valyl-tRNA synthetase, C-terminal domain"/>
    <property type="match status" value="1"/>
</dbReference>
<dbReference type="InterPro" id="IPR003439">
    <property type="entry name" value="ABC_transporter-like_ATP-bd"/>
</dbReference>
<dbReference type="GO" id="GO:0016887">
    <property type="term" value="F:ATP hydrolysis activity"/>
    <property type="evidence" value="ECO:0007669"/>
    <property type="project" value="InterPro"/>
</dbReference>
<accession>A0A3B0SDW9</accession>
<dbReference type="InterPro" id="IPR032781">
    <property type="entry name" value="ABC_tran_Xtn"/>
</dbReference>
<dbReference type="Pfam" id="PF12848">
    <property type="entry name" value="ABC_tran_Xtn"/>
    <property type="match status" value="1"/>
</dbReference>
<feature type="region of interest" description="Disordered" evidence="5">
    <location>
        <begin position="525"/>
        <end position="552"/>
    </location>
</feature>
<dbReference type="PROSITE" id="PS50893">
    <property type="entry name" value="ABC_TRANSPORTER_2"/>
    <property type="match status" value="2"/>
</dbReference>
<keyword evidence="2" id="KW-0547">Nucleotide-binding</keyword>